<organism evidence="2 3">
    <name type="scientific">Longibacter salinarum</name>
    <dbReference type="NCBI Taxonomy" id="1850348"/>
    <lineage>
        <taxon>Bacteria</taxon>
        <taxon>Pseudomonadati</taxon>
        <taxon>Rhodothermota</taxon>
        <taxon>Rhodothermia</taxon>
        <taxon>Rhodothermales</taxon>
        <taxon>Salisaetaceae</taxon>
        <taxon>Longibacter</taxon>
    </lineage>
</organism>
<dbReference type="RefSeq" id="WP_098075462.1">
    <property type="nucleotide sequence ID" value="NZ_PDEQ01000004.1"/>
</dbReference>
<keyword evidence="1" id="KW-0732">Signal</keyword>
<reference evidence="2 3" key="1">
    <citation type="submission" date="2017-10" db="EMBL/GenBank/DDBJ databases">
        <title>Draft genome of Longibacter Salinarum.</title>
        <authorList>
            <person name="Goh K.M."/>
            <person name="Shamsir M.S."/>
            <person name="Lim S.W."/>
        </authorList>
    </citation>
    <scope>NUCLEOTIDE SEQUENCE [LARGE SCALE GENOMIC DNA]</scope>
    <source>
        <strain evidence="2 3">KCTC 52045</strain>
    </source>
</reference>
<dbReference type="EMBL" id="PDEQ01000004">
    <property type="protein sequence ID" value="PEN13540.1"/>
    <property type="molecule type" value="Genomic_DNA"/>
</dbReference>
<dbReference type="Pfam" id="PF04338">
    <property type="entry name" value="DUF481"/>
    <property type="match status" value="1"/>
</dbReference>
<gene>
    <name evidence="2" type="ORF">CRI94_09515</name>
</gene>
<evidence type="ECO:0000256" key="1">
    <source>
        <dbReference type="SAM" id="SignalP"/>
    </source>
</evidence>
<comment type="caution">
    <text evidence="2">The sequence shown here is derived from an EMBL/GenBank/DDBJ whole genome shotgun (WGS) entry which is preliminary data.</text>
</comment>
<evidence type="ECO:0008006" key="4">
    <source>
        <dbReference type="Google" id="ProtNLM"/>
    </source>
</evidence>
<dbReference type="Proteomes" id="UP000220102">
    <property type="component" value="Unassembled WGS sequence"/>
</dbReference>
<name>A0A2A8CY35_9BACT</name>
<evidence type="ECO:0000313" key="2">
    <source>
        <dbReference type="EMBL" id="PEN13540.1"/>
    </source>
</evidence>
<evidence type="ECO:0000313" key="3">
    <source>
        <dbReference type="Proteomes" id="UP000220102"/>
    </source>
</evidence>
<keyword evidence="3" id="KW-1185">Reference proteome</keyword>
<protein>
    <recommendedName>
        <fullName evidence="4">DUF481 domain-containing protein</fullName>
    </recommendedName>
</protein>
<feature type="chain" id="PRO_5013309752" description="DUF481 domain-containing protein" evidence="1">
    <location>
        <begin position="30"/>
        <end position="262"/>
    </location>
</feature>
<proteinExistence type="predicted"/>
<accession>A0A2A8CY35</accession>
<sequence>MFSERSQKGVLVCLLLGLISAATVQPTCAQVNTEKMRALDVDGFRTTLGGDVAFQSGNAVLFEVGARIRFDLRQGRHYGFLNGDVRYGEEDGERFRNRSFAHLRYAYRIIPWLIPETFTQVEQNGFTLLQLRFLYGAGVRVRYVDTDRFRLFQGTTPMLEVENLNGSQVVRHPSSTTTVRWSNYLNVRLRVSETTFFVNTTYVQPRFDTPEDVRVLNEAALGVKITDHVTLRVALQVNYDSQAPDNVEDLDVILQNGLQVSF</sequence>
<dbReference type="InterPro" id="IPR007433">
    <property type="entry name" value="DUF481"/>
</dbReference>
<dbReference type="OrthoDB" id="5333575at2"/>
<dbReference type="AlphaFoldDB" id="A0A2A8CY35"/>
<feature type="signal peptide" evidence="1">
    <location>
        <begin position="1"/>
        <end position="29"/>
    </location>
</feature>